<protein>
    <submittedName>
        <fullName evidence="2">ABC transporter C family member 12</fullName>
    </submittedName>
</protein>
<gene>
    <name evidence="2" type="ORF">KUF71_004511</name>
</gene>
<evidence type="ECO:0000313" key="3">
    <source>
        <dbReference type="Proteomes" id="UP001219518"/>
    </source>
</evidence>
<dbReference type="EMBL" id="JAHWGI010000287">
    <property type="protein sequence ID" value="KAK3911831.1"/>
    <property type="molecule type" value="Genomic_DNA"/>
</dbReference>
<reference evidence="2" key="2">
    <citation type="journal article" date="2023" name="BMC Genomics">
        <title>Pest status, molecular evolution, and epigenetic factors derived from the genome assembly of Frankliniella fusca, a thysanopteran phytovirus vector.</title>
        <authorList>
            <person name="Catto M.A."/>
            <person name="Labadie P.E."/>
            <person name="Jacobson A.L."/>
            <person name="Kennedy G.G."/>
            <person name="Srinivasan R."/>
            <person name="Hunt B.G."/>
        </authorList>
    </citation>
    <scope>NUCLEOTIDE SEQUENCE</scope>
    <source>
        <strain evidence="2">PL_HMW_Pooled</strain>
    </source>
</reference>
<reference evidence="2" key="1">
    <citation type="submission" date="2021-07" db="EMBL/GenBank/DDBJ databases">
        <authorList>
            <person name="Catto M.A."/>
            <person name="Jacobson A."/>
            <person name="Kennedy G."/>
            <person name="Labadie P."/>
            <person name="Hunt B.G."/>
            <person name="Srinivasan R."/>
        </authorList>
    </citation>
    <scope>NUCLEOTIDE SEQUENCE</scope>
    <source>
        <strain evidence="2">PL_HMW_Pooled</strain>
        <tissue evidence="2">Head</tissue>
    </source>
</reference>
<evidence type="ECO:0000256" key="1">
    <source>
        <dbReference type="SAM" id="MobiDB-lite"/>
    </source>
</evidence>
<name>A0AAE1GYT6_9NEOP</name>
<comment type="caution">
    <text evidence="2">The sequence shown here is derived from an EMBL/GenBank/DDBJ whole genome shotgun (WGS) entry which is preliminary data.</text>
</comment>
<accession>A0AAE1GYT6</accession>
<dbReference type="AlphaFoldDB" id="A0AAE1GYT6"/>
<evidence type="ECO:0000313" key="2">
    <source>
        <dbReference type="EMBL" id="KAK3911831.1"/>
    </source>
</evidence>
<feature type="region of interest" description="Disordered" evidence="1">
    <location>
        <begin position="15"/>
        <end position="58"/>
    </location>
</feature>
<sequence>MASFEAAAAEGRMLWSAQRDSENSGGGGSADGNALGEDADKGDKLLDPWAPPTPGPYFDMDGRSNVTALLGKTAFLNCRVRRLGNKTDLYYEAIDFIELTRTICGETWDVTAL</sequence>
<organism evidence="2 3">
    <name type="scientific">Frankliniella fusca</name>
    <dbReference type="NCBI Taxonomy" id="407009"/>
    <lineage>
        <taxon>Eukaryota</taxon>
        <taxon>Metazoa</taxon>
        <taxon>Ecdysozoa</taxon>
        <taxon>Arthropoda</taxon>
        <taxon>Hexapoda</taxon>
        <taxon>Insecta</taxon>
        <taxon>Pterygota</taxon>
        <taxon>Neoptera</taxon>
        <taxon>Paraneoptera</taxon>
        <taxon>Thysanoptera</taxon>
        <taxon>Terebrantia</taxon>
        <taxon>Thripoidea</taxon>
        <taxon>Thripidae</taxon>
        <taxon>Frankliniella</taxon>
    </lineage>
</organism>
<dbReference type="Proteomes" id="UP001219518">
    <property type="component" value="Unassembled WGS sequence"/>
</dbReference>
<proteinExistence type="predicted"/>
<keyword evidence="3" id="KW-1185">Reference proteome</keyword>